<keyword evidence="12" id="KW-1185">Reference proteome</keyword>
<feature type="transmembrane region" description="Helical" evidence="9">
    <location>
        <begin position="77"/>
        <end position="96"/>
    </location>
</feature>
<evidence type="ECO:0000256" key="2">
    <source>
        <dbReference type="ARBA" id="ARBA00007552"/>
    </source>
</evidence>
<dbReference type="InterPro" id="IPR020846">
    <property type="entry name" value="MFS_dom"/>
</dbReference>
<organism evidence="11 12">
    <name type="scientific">Leminorella richardii</name>
    <dbReference type="NCBI Taxonomy" id="158841"/>
    <lineage>
        <taxon>Bacteria</taxon>
        <taxon>Pseudomonadati</taxon>
        <taxon>Pseudomonadota</taxon>
        <taxon>Gammaproteobacteria</taxon>
        <taxon>Enterobacterales</taxon>
        <taxon>Budviciaceae</taxon>
        <taxon>Leminorella</taxon>
    </lineage>
</organism>
<dbReference type="KEGG" id="lri:NCTC12151_01403"/>
<keyword evidence="4 9" id="KW-1003">Cell membrane</keyword>
<dbReference type="InterPro" id="IPR011701">
    <property type="entry name" value="MFS"/>
</dbReference>
<dbReference type="GO" id="GO:0022857">
    <property type="term" value="F:transmembrane transporter activity"/>
    <property type="evidence" value="ECO:0007669"/>
    <property type="project" value="UniProtKB-UniRule"/>
</dbReference>
<accession>A0A2X4UIB7</accession>
<evidence type="ECO:0000256" key="3">
    <source>
        <dbReference type="ARBA" id="ARBA00022448"/>
    </source>
</evidence>
<dbReference type="PANTHER" id="PTHR23521:SF2">
    <property type="entry name" value="TRANSPORTER MFS SUPERFAMILY"/>
    <property type="match status" value="1"/>
</dbReference>
<dbReference type="InterPro" id="IPR047200">
    <property type="entry name" value="MFS_YcaD-like"/>
</dbReference>
<feature type="transmembrane region" description="Helical" evidence="9">
    <location>
        <begin position="133"/>
        <end position="154"/>
    </location>
</feature>
<evidence type="ECO:0000256" key="4">
    <source>
        <dbReference type="ARBA" id="ARBA00022475"/>
    </source>
</evidence>
<evidence type="ECO:0000313" key="12">
    <source>
        <dbReference type="Proteomes" id="UP000249005"/>
    </source>
</evidence>
<keyword evidence="7 9" id="KW-1133">Transmembrane helix</keyword>
<comment type="subcellular location">
    <subcellularLocation>
        <location evidence="1">Cell inner membrane</location>
        <topology evidence="1">Multi-pass membrane protein</topology>
    </subcellularLocation>
    <subcellularLocation>
        <location evidence="9">Cell membrane</location>
        <topology evidence="9">Multi-pass membrane protein</topology>
    </subcellularLocation>
</comment>
<dbReference type="EMBL" id="LS483470">
    <property type="protein sequence ID" value="SQI39606.1"/>
    <property type="molecule type" value="Genomic_DNA"/>
</dbReference>
<dbReference type="RefSeq" id="WP_111739986.1">
    <property type="nucleotide sequence ID" value="NZ_LR698987.1"/>
</dbReference>
<feature type="transmembrane region" description="Helical" evidence="9">
    <location>
        <begin position="352"/>
        <end position="369"/>
    </location>
</feature>
<dbReference type="Proteomes" id="UP000249005">
    <property type="component" value="Chromosome 1"/>
</dbReference>
<dbReference type="AlphaFoldDB" id="A0A2X4UIB7"/>
<evidence type="ECO:0000256" key="7">
    <source>
        <dbReference type="ARBA" id="ARBA00022989"/>
    </source>
</evidence>
<dbReference type="CDD" id="cd17477">
    <property type="entry name" value="MFS_YcaD_like"/>
    <property type="match status" value="1"/>
</dbReference>
<keyword evidence="6 9" id="KW-0812">Transmembrane</keyword>
<evidence type="ECO:0000256" key="9">
    <source>
        <dbReference type="HAMAP-Rule" id="MF_01149"/>
    </source>
</evidence>
<evidence type="ECO:0000256" key="1">
    <source>
        <dbReference type="ARBA" id="ARBA00004429"/>
    </source>
</evidence>
<feature type="transmembrane region" description="Helical" evidence="9">
    <location>
        <begin position="327"/>
        <end position="346"/>
    </location>
</feature>
<feature type="transmembrane region" description="Helical" evidence="9">
    <location>
        <begin position="102"/>
        <end position="121"/>
    </location>
</feature>
<feature type="domain" description="Major facilitator superfamily (MFS) profile" evidence="10">
    <location>
        <begin position="7"/>
        <end position="373"/>
    </location>
</feature>
<dbReference type="SUPFAM" id="SSF103473">
    <property type="entry name" value="MFS general substrate transporter"/>
    <property type="match status" value="1"/>
</dbReference>
<name>A0A2X4UIB7_9GAMM</name>
<evidence type="ECO:0000256" key="8">
    <source>
        <dbReference type="ARBA" id="ARBA00023136"/>
    </source>
</evidence>
<evidence type="ECO:0000259" key="10">
    <source>
        <dbReference type="PROSITE" id="PS50850"/>
    </source>
</evidence>
<dbReference type="GO" id="GO:0005886">
    <property type="term" value="C:plasma membrane"/>
    <property type="evidence" value="ECO:0007669"/>
    <property type="project" value="UniProtKB-SubCell"/>
</dbReference>
<dbReference type="HAMAP" id="MF_01149">
    <property type="entry name" value="MFS_YcaD"/>
    <property type="match status" value="1"/>
</dbReference>
<dbReference type="PANTHER" id="PTHR23521">
    <property type="entry name" value="TRANSPORTER MFS SUPERFAMILY"/>
    <property type="match status" value="1"/>
</dbReference>
<feature type="transmembrane region" description="Helical" evidence="9">
    <location>
        <begin position="262"/>
        <end position="282"/>
    </location>
</feature>
<evidence type="ECO:0000256" key="6">
    <source>
        <dbReference type="ARBA" id="ARBA00022692"/>
    </source>
</evidence>
<feature type="transmembrane region" description="Helical" evidence="9">
    <location>
        <begin position="47"/>
        <end position="65"/>
    </location>
</feature>
<dbReference type="NCBIfam" id="NF002962">
    <property type="entry name" value="PRK03633.1"/>
    <property type="match status" value="1"/>
</dbReference>
<keyword evidence="3 9" id="KW-0813">Transport</keyword>
<comment type="caution">
    <text evidence="9">Lacks conserved residue(s) required for the propagation of feature annotation.</text>
</comment>
<proteinExistence type="inferred from homology"/>
<evidence type="ECO:0000313" key="11">
    <source>
        <dbReference type="EMBL" id="SQI39606.1"/>
    </source>
</evidence>
<dbReference type="Gene3D" id="1.20.1250.20">
    <property type="entry name" value="MFS general substrate transporter like domains"/>
    <property type="match status" value="2"/>
</dbReference>
<feature type="transmembrane region" description="Helical" evidence="9">
    <location>
        <begin position="288"/>
        <end position="306"/>
    </location>
</feature>
<dbReference type="InterPro" id="IPR036259">
    <property type="entry name" value="MFS_trans_sf"/>
</dbReference>
<protein>
    <recommendedName>
        <fullName evidence="9">Uncharacterized MFS-type transporter NCTC12151_01403</fullName>
    </recommendedName>
</protein>
<comment type="similarity">
    <text evidence="2 9">Belongs to the major facilitator superfamily. YcaD (TC 2.A.1.26) family.</text>
</comment>
<keyword evidence="5" id="KW-0997">Cell inner membrane</keyword>
<feature type="transmembrane region" description="Helical" evidence="9">
    <location>
        <begin position="202"/>
        <end position="225"/>
    </location>
</feature>
<feature type="transmembrane region" description="Helical" evidence="9">
    <location>
        <begin position="237"/>
        <end position="255"/>
    </location>
</feature>
<reference evidence="11 12" key="1">
    <citation type="submission" date="2018-06" db="EMBL/GenBank/DDBJ databases">
        <authorList>
            <consortium name="Pathogen Informatics"/>
            <person name="Doyle S."/>
        </authorList>
    </citation>
    <scope>NUCLEOTIDE SEQUENCE [LARGE SCALE GENOMIC DNA]</scope>
    <source>
        <strain evidence="11 12">NCTC12151</strain>
    </source>
</reference>
<dbReference type="Pfam" id="PF07690">
    <property type="entry name" value="MFS_1"/>
    <property type="match status" value="1"/>
</dbReference>
<dbReference type="PROSITE" id="PS50850">
    <property type="entry name" value="MFS"/>
    <property type="match status" value="1"/>
</dbReference>
<gene>
    <name evidence="11" type="primary">ycaD_1</name>
    <name evidence="11" type="ORF">NCTC12151_01403</name>
</gene>
<feature type="transmembrane region" description="Helical" evidence="9">
    <location>
        <begin position="160"/>
        <end position="181"/>
    </location>
</feature>
<sequence length="382" mass="41253">MSAFSRPVLLLLAGLLLFTTSMAVLNTLVPLWLNHASLSTWQVGVVSSAYFAGNLVGALIAGALIKTFGFVKTYHGACALFIAATLLLGISVGFISWSAWRFLAGIACAMIWVVVESALLYNGALRCRGQLLAAYMLVYYTGTLLGQILLGALPTALHGVLPWATGVLIASLLPLLFMRMPKPVSEDGKRHHVWSMVKRKDARIGVVGCMLSGVVLGSLYGLLPLYLSHIGYDNARVGYWMALIVCAGMMGQLPIGKLADRFGRLFILRIQVFVIIISALSVLGGDSLALSLFMLGLSGFTLYPIAMAWGCERASSDELIAMNQTLLLSYTVGSLLGPALTAMLMQQYSDKLLFVVIAVSAAVFMTMLFRKAGRYHRPLTMQ</sequence>
<dbReference type="InterPro" id="IPR023745">
    <property type="entry name" value="MFS_YcaD"/>
</dbReference>
<evidence type="ECO:0000256" key="5">
    <source>
        <dbReference type="ARBA" id="ARBA00022519"/>
    </source>
</evidence>
<keyword evidence="8 9" id="KW-0472">Membrane</keyword>
<dbReference type="OrthoDB" id="9810614at2"/>